<feature type="transmembrane region" description="Helical" evidence="2">
    <location>
        <begin position="129"/>
        <end position="150"/>
    </location>
</feature>
<feature type="compositionally biased region" description="Basic and acidic residues" evidence="1">
    <location>
        <begin position="31"/>
        <end position="43"/>
    </location>
</feature>
<feature type="region of interest" description="Disordered" evidence="1">
    <location>
        <begin position="19"/>
        <end position="60"/>
    </location>
</feature>
<organism evidence="3 4">
    <name type="scientific">Drosophila suzukii</name>
    <name type="common">Spotted-wing drosophila fruit fly</name>
    <dbReference type="NCBI Taxonomy" id="28584"/>
    <lineage>
        <taxon>Eukaryota</taxon>
        <taxon>Metazoa</taxon>
        <taxon>Ecdysozoa</taxon>
        <taxon>Arthropoda</taxon>
        <taxon>Hexapoda</taxon>
        <taxon>Insecta</taxon>
        <taxon>Pterygota</taxon>
        <taxon>Neoptera</taxon>
        <taxon>Endopterygota</taxon>
        <taxon>Diptera</taxon>
        <taxon>Brachycera</taxon>
        <taxon>Muscomorpha</taxon>
        <taxon>Ephydroidea</taxon>
        <taxon>Drosophilidae</taxon>
        <taxon>Drosophila</taxon>
        <taxon>Sophophora</taxon>
    </lineage>
</organism>
<evidence type="ECO:0000256" key="1">
    <source>
        <dbReference type="SAM" id="MobiDB-lite"/>
    </source>
</evidence>
<dbReference type="GeneID" id="108013786"/>
<evidence type="ECO:0000313" key="3">
    <source>
        <dbReference type="Proteomes" id="UP001652628"/>
    </source>
</evidence>
<accession>A0ABM4TZT8</accession>
<feature type="compositionally biased region" description="Polar residues" evidence="1">
    <location>
        <begin position="44"/>
        <end position="59"/>
    </location>
</feature>
<feature type="transmembrane region" description="Helical" evidence="2">
    <location>
        <begin position="83"/>
        <end position="109"/>
    </location>
</feature>
<sequence length="281" mass="31425">MDGQTKMARSRIKMHSVGIHSAMAIKRQRKRRDEQKRARERRYSTQSSESGETFHSPTGSVRRKYHLPHHAIKPGTGMLDSQVVTSIGMLHIGIVFVVFGVFLCGAGIIPDETMSWNVFSSSSAWWNEVTCTGLFSFGLGLFLLILNCLISRKEEEDLEDYVHRQLTRSRSGHRLERDVETGVLTTRHARKAVALQQSGRQNSPTDVAVVNCGSTETICNGTIVGRNGLKSSDVILEKIVEEETNYLNDRSAGISPIEIENDTKQLLGRESINDVINITRI</sequence>
<protein>
    <submittedName>
        <fullName evidence="4">Uncharacterized protein isoform X1</fullName>
    </submittedName>
</protein>
<name>A0ABM4TZT8_DROSZ</name>
<keyword evidence="2" id="KW-1133">Transmembrane helix</keyword>
<dbReference type="Proteomes" id="UP001652628">
    <property type="component" value="Unplaced"/>
</dbReference>
<gene>
    <name evidence="4" type="primary">LOC108013786</name>
</gene>
<keyword evidence="2" id="KW-0812">Transmembrane</keyword>
<reference evidence="4" key="1">
    <citation type="submission" date="2025-08" db="UniProtKB">
        <authorList>
            <consortium name="RefSeq"/>
        </authorList>
    </citation>
    <scope>IDENTIFICATION</scope>
</reference>
<keyword evidence="2" id="KW-0472">Membrane</keyword>
<proteinExistence type="predicted"/>
<evidence type="ECO:0000256" key="2">
    <source>
        <dbReference type="SAM" id="Phobius"/>
    </source>
</evidence>
<dbReference type="RefSeq" id="XP_070855482.1">
    <property type="nucleotide sequence ID" value="XM_070999381.1"/>
</dbReference>
<evidence type="ECO:0000313" key="4">
    <source>
        <dbReference type="RefSeq" id="XP_070855482.1"/>
    </source>
</evidence>
<keyword evidence="3" id="KW-1185">Reference proteome</keyword>